<dbReference type="EMBL" id="DF967975">
    <property type="protein sequence ID" value="GAP19332.1"/>
    <property type="molecule type" value="Genomic_DNA"/>
</dbReference>
<sequence length="171" mass="18262">MFSAIFQRGAVLRTRRNHALEHATLQILARRNPHRSLAGYSDPGGFWVVGNTDPIELGEAIEEALKRLRGGERALAVHPHCGTNFAVSGLAAGAAAWLAMLGADGSFRRKLDRLPTAVTLATLALIAAQPLGPALQARVTTEADLGGLQVTEINQYVRGQVVTHRVKTRGG</sequence>
<dbReference type="RefSeq" id="WP_062419619.1">
    <property type="nucleotide sequence ID" value="NZ_BBXZ01000172.1"/>
</dbReference>
<dbReference type="AlphaFoldDB" id="A0A0M8JQ86"/>
<dbReference type="Pfam" id="PF19928">
    <property type="entry name" value="DUF6391"/>
    <property type="match status" value="1"/>
</dbReference>
<dbReference type="OrthoDB" id="162726at2"/>
<accession>A0A0M8JQ86</accession>
<proteinExistence type="predicted"/>
<reference evidence="1" key="1">
    <citation type="journal article" date="2015" name="Genome Announc.">
        <title>Draft Genome Sequences of Anaerolinea thermolimosa IMO-1, Bellilinea caldifistulae GOMI-1, Leptolinea tardivitalis YMTK-2, Levilinea saccharolytica KIBI-1, Longilinea arvoryzae KOME-1, Previously Described as Members of the Class Anaerolineae (Chloroflexi).</title>
        <authorList>
            <person name="Matsuura N."/>
            <person name="Tourlousse M.D."/>
            <person name="Ohashi A."/>
            <person name="Hugenholtz P."/>
            <person name="Sekiguchi Y."/>
        </authorList>
    </citation>
    <scope>NUCLEOTIDE SEQUENCE</scope>
    <source>
        <strain evidence="1">KIBI-1</strain>
    </source>
</reference>
<evidence type="ECO:0000313" key="1">
    <source>
        <dbReference type="EMBL" id="GAP19332.1"/>
    </source>
</evidence>
<organism evidence="1">
    <name type="scientific">Levilinea saccharolytica</name>
    <dbReference type="NCBI Taxonomy" id="229921"/>
    <lineage>
        <taxon>Bacteria</taxon>
        <taxon>Bacillati</taxon>
        <taxon>Chloroflexota</taxon>
        <taxon>Anaerolineae</taxon>
        <taxon>Anaerolineales</taxon>
        <taxon>Anaerolineaceae</taxon>
        <taxon>Levilinea</taxon>
    </lineage>
</organism>
<protein>
    <submittedName>
        <fullName evidence="1">Uncharacterized protein</fullName>
    </submittedName>
</protein>
<gene>
    <name evidence="1" type="ORF">LSAC_03234</name>
</gene>
<name>A0A0M8JQ86_9CHLR</name>